<gene>
    <name evidence="1" type="ORF">BW737_015395</name>
</gene>
<dbReference type="EMBL" id="MTPX02000098">
    <property type="protein sequence ID" value="PHP51281.1"/>
    <property type="molecule type" value="Genomic_DNA"/>
</dbReference>
<reference evidence="1 2" key="1">
    <citation type="submission" date="2017-10" db="EMBL/GenBank/DDBJ databases">
        <title>Draft genome sequence of cellulolytic Actinomyces sp CtC72 isolated from cattle rumen fluid.</title>
        <authorList>
            <person name="Joshi A.J."/>
            <person name="Vasudevan G."/>
            <person name="Lanjekar V.B."/>
            <person name="Hivarkar S."/>
            <person name="Engineer A."/>
            <person name="Pore S.D."/>
            <person name="Dhakephalkar P.K."/>
            <person name="Dagar S."/>
        </authorList>
    </citation>
    <scope>NUCLEOTIDE SEQUENCE [LARGE SCALE GENOMIC DNA]</scope>
    <source>
        <strain evidence="2">CtC72</strain>
    </source>
</reference>
<accession>A0ABX4M8A3</accession>
<proteinExistence type="predicted"/>
<dbReference type="RefSeq" id="WP_086616125.1">
    <property type="nucleotide sequence ID" value="NZ_MTPX02000098.1"/>
</dbReference>
<evidence type="ECO:0000313" key="1">
    <source>
        <dbReference type="EMBL" id="PHP51281.1"/>
    </source>
</evidence>
<protein>
    <submittedName>
        <fullName evidence="1">Uncharacterized protein</fullName>
    </submittedName>
</protein>
<comment type="caution">
    <text evidence="1">The sequence shown here is derived from an EMBL/GenBank/DDBJ whole genome shotgun (WGS) entry which is preliminary data.</text>
</comment>
<keyword evidence="2" id="KW-1185">Reference proteome</keyword>
<name>A0ABX4M8A3_9ACTO</name>
<evidence type="ECO:0000313" key="2">
    <source>
        <dbReference type="Proteomes" id="UP000194577"/>
    </source>
</evidence>
<dbReference type="Proteomes" id="UP000194577">
    <property type="component" value="Unassembled WGS sequence"/>
</dbReference>
<feature type="non-terminal residue" evidence="1">
    <location>
        <position position="1"/>
    </location>
</feature>
<sequence>VVTSIPEDLDEQQTEILKAFINYDQVTWDIWFTREGVENAEPLTTPEFYQVIRDNYNTLGDGRTDGTVRLAVKEVFAMSPTQSQVLVCVDQSDLVSYDADGNDVSNPDTLQGRYEVLATMVYEGNGWLEYTESTLSSNECVVEP</sequence>
<organism evidence="1 2">
    <name type="scientific">Actinomyces ruminis</name>
    <dbReference type="NCBI Taxonomy" id="1937003"/>
    <lineage>
        <taxon>Bacteria</taxon>
        <taxon>Bacillati</taxon>
        <taxon>Actinomycetota</taxon>
        <taxon>Actinomycetes</taxon>
        <taxon>Actinomycetales</taxon>
        <taxon>Actinomycetaceae</taxon>
        <taxon>Actinomyces</taxon>
    </lineage>
</organism>